<keyword evidence="6" id="KW-0464">Manganese</keyword>
<gene>
    <name evidence="8" type="ORF">SAMN04487984_1135</name>
</gene>
<dbReference type="InterPro" id="IPR015797">
    <property type="entry name" value="NUDIX_hydrolase-like_dom_sf"/>
</dbReference>
<protein>
    <submittedName>
        <fullName evidence="8">NUDIX domain-containing protein</fullName>
    </submittedName>
</protein>
<evidence type="ECO:0000256" key="6">
    <source>
        <dbReference type="ARBA" id="ARBA00023211"/>
    </source>
</evidence>
<dbReference type="Pfam" id="PF00293">
    <property type="entry name" value="NUDIX"/>
    <property type="match status" value="1"/>
</dbReference>
<dbReference type="Proteomes" id="UP000243884">
    <property type="component" value="Unassembled WGS sequence"/>
</dbReference>
<dbReference type="PROSITE" id="PS51462">
    <property type="entry name" value="NUDIX"/>
    <property type="match status" value="1"/>
</dbReference>
<dbReference type="InterPro" id="IPR045121">
    <property type="entry name" value="CoAse"/>
</dbReference>
<sequence length="203" mass="23048">MDLETIFANYQPKPLGTKRFYAVMIPVIEIAGERVILYESRAYGISQGGDTAFPGGRVEKGESFQAAAVRETMEEFGVAREQIQVLGEMDYLVSQGSVVACFVANIHISSLSELMLNEDEVAYVFTMPIRELLQQRPEKYMLRGEGKLGPNFPFDRIPGGKNYPFNRKFRRVIPFYDAGDQSLWGMTARLTERFIDIIREEAI</sequence>
<dbReference type="AlphaFoldDB" id="A0A1W1Z5C5"/>
<dbReference type="PANTHER" id="PTHR12992">
    <property type="entry name" value="NUDIX HYDROLASE"/>
    <property type="match status" value="1"/>
</dbReference>
<evidence type="ECO:0000256" key="3">
    <source>
        <dbReference type="ARBA" id="ARBA00022723"/>
    </source>
</evidence>
<dbReference type="Gene3D" id="3.90.79.10">
    <property type="entry name" value="Nucleoside Triphosphate Pyrophosphohydrolase"/>
    <property type="match status" value="1"/>
</dbReference>
<dbReference type="SUPFAM" id="SSF55811">
    <property type="entry name" value="Nudix"/>
    <property type="match status" value="1"/>
</dbReference>
<dbReference type="PANTHER" id="PTHR12992:SF11">
    <property type="entry name" value="MITOCHONDRIAL COENZYME A DIPHOSPHATASE NUDT8"/>
    <property type="match status" value="1"/>
</dbReference>
<accession>A0A1W1Z5C5</accession>
<evidence type="ECO:0000256" key="1">
    <source>
        <dbReference type="ARBA" id="ARBA00001936"/>
    </source>
</evidence>
<dbReference type="CDD" id="cd03426">
    <property type="entry name" value="NUDIX_CoAse_Nudt7"/>
    <property type="match status" value="1"/>
</dbReference>
<organism evidence="8 9">
    <name type="scientific">Aerococcus suis</name>
    <dbReference type="NCBI Taxonomy" id="371602"/>
    <lineage>
        <taxon>Bacteria</taxon>
        <taxon>Bacillati</taxon>
        <taxon>Bacillota</taxon>
        <taxon>Bacilli</taxon>
        <taxon>Lactobacillales</taxon>
        <taxon>Aerococcaceae</taxon>
        <taxon>Aerococcus</taxon>
    </lineage>
</organism>
<evidence type="ECO:0000256" key="4">
    <source>
        <dbReference type="ARBA" id="ARBA00022801"/>
    </source>
</evidence>
<keyword evidence="9" id="KW-1185">Reference proteome</keyword>
<evidence type="ECO:0000313" key="9">
    <source>
        <dbReference type="Proteomes" id="UP000243884"/>
    </source>
</evidence>
<proteinExistence type="predicted"/>
<evidence type="ECO:0000259" key="7">
    <source>
        <dbReference type="PROSITE" id="PS51462"/>
    </source>
</evidence>
<evidence type="ECO:0000313" key="8">
    <source>
        <dbReference type="EMBL" id="SMC43629.1"/>
    </source>
</evidence>
<dbReference type="EMBL" id="FWXK01000006">
    <property type="protein sequence ID" value="SMC43629.1"/>
    <property type="molecule type" value="Genomic_DNA"/>
</dbReference>
<dbReference type="InterPro" id="IPR000086">
    <property type="entry name" value="NUDIX_hydrolase_dom"/>
</dbReference>
<name>A0A1W1Z5C5_9LACT</name>
<reference evidence="9" key="1">
    <citation type="submission" date="2017-04" db="EMBL/GenBank/DDBJ databases">
        <authorList>
            <person name="Varghese N."/>
            <person name="Submissions S."/>
        </authorList>
    </citation>
    <scope>NUCLEOTIDE SEQUENCE [LARGE SCALE GENOMIC DNA]</scope>
    <source>
        <strain evidence="9">DSM 21500</strain>
    </source>
</reference>
<dbReference type="GO" id="GO:0046872">
    <property type="term" value="F:metal ion binding"/>
    <property type="evidence" value="ECO:0007669"/>
    <property type="project" value="UniProtKB-KW"/>
</dbReference>
<keyword evidence="5" id="KW-0460">Magnesium</keyword>
<comment type="cofactor">
    <cofactor evidence="1">
        <name>Mn(2+)</name>
        <dbReference type="ChEBI" id="CHEBI:29035"/>
    </cofactor>
</comment>
<evidence type="ECO:0000256" key="2">
    <source>
        <dbReference type="ARBA" id="ARBA00001946"/>
    </source>
</evidence>
<keyword evidence="4" id="KW-0378">Hydrolase</keyword>
<dbReference type="PROSITE" id="PS00893">
    <property type="entry name" value="NUDIX_BOX"/>
    <property type="match status" value="1"/>
</dbReference>
<dbReference type="GO" id="GO:0010945">
    <property type="term" value="F:coenzyme A diphosphatase activity"/>
    <property type="evidence" value="ECO:0007669"/>
    <property type="project" value="InterPro"/>
</dbReference>
<dbReference type="STRING" id="371602.SAMN04487984_1135"/>
<keyword evidence="3" id="KW-0479">Metal-binding</keyword>
<dbReference type="InterPro" id="IPR020084">
    <property type="entry name" value="NUDIX_hydrolase_CS"/>
</dbReference>
<comment type="cofactor">
    <cofactor evidence="2">
        <name>Mg(2+)</name>
        <dbReference type="ChEBI" id="CHEBI:18420"/>
    </cofactor>
</comment>
<evidence type="ECO:0000256" key="5">
    <source>
        <dbReference type="ARBA" id="ARBA00022842"/>
    </source>
</evidence>
<feature type="domain" description="Nudix hydrolase" evidence="7">
    <location>
        <begin position="18"/>
        <end position="154"/>
    </location>
</feature>